<dbReference type="EMBL" id="NKUJ01000344">
    <property type="protein sequence ID" value="RMJ07390.1"/>
    <property type="molecule type" value="Genomic_DNA"/>
</dbReference>
<organism evidence="1 2">
    <name type="scientific">Fusarium kuroshium</name>
    <dbReference type="NCBI Taxonomy" id="2010991"/>
    <lineage>
        <taxon>Eukaryota</taxon>
        <taxon>Fungi</taxon>
        <taxon>Dikarya</taxon>
        <taxon>Ascomycota</taxon>
        <taxon>Pezizomycotina</taxon>
        <taxon>Sordariomycetes</taxon>
        <taxon>Hypocreomycetidae</taxon>
        <taxon>Hypocreales</taxon>
        <taxon>Nectriaceae</taxon>
        <taxon>Fusarium</taxon>
        <taxon>Fusarium solani species complex</taxon>
    </lineage>
</organism>
<dbReference type="AlphaFoldDB" id="A0A3M2RPY7"/>
<evidence type="ECO:0000313" key="1">
    <source>
        <dbReference type="EMBL" id="RMJ07390.1"/>
    </source>
</evidence>
<dbReference type="Proteomes" id="UP000277212">
    <property type="component" value="Unassembled WGS sequence"/>
</dbReference>
<keyword evidence="2" id="KW-1185">Reference proteome</keyword>
<accession>A0A3M2RPY7</accession>
<sequence>MAETTTHLELPLDDGYYHPKTPKLGIRLPHWKVAAVAVWNSPSSAVQNLRIRPPTVATSSNRFQFLNSKPGFGSTALQLQMTPEDAASWELKDQGVLELG</sequence>
<reference evidence="1 2" key="1">
    <citation type="submission" date="2017-06" db="EMBL/GenBank/DDBJ databases">
        <title>Comparative genomic analysis of Ambrosia Fusariam Clade fungi.</title>
        <authorList>
            <person name="Stajich J.E."/>
            <person name="Carrillo J."/>
            <person name="Kijimoto T."/>
            <person name="Eskalen A."/>
            <person name="O'Donnell K."/>
            <person name="Kasson M."/>
        </authorList>
    </citation>
    <scope>NUCLEOTIDE SEQUENCE [LARGE SCALE GENOMIC DNA]</scope>
    <source>
        <strain evidence="1">UCR3666</strain>
    </source>
</reference>
<evidence type="ECO:0000313" key="2">
    <source>
        <dbReference type="Proteomes" id="UP000277212"/>
    </source>
</evidence>
<proteinExistence type="predicted"/>
<name>A0A3M2RPY7_9HYPO</name>
<comment type="caution">
    <text evidence="1">The sequence shown here is derived from an EMBL/GenBank/DDBJ whole genome shotgun (WGS) entry which is preliminary data.</text>
</comment>
<gene>
    <name evidence="1" type="ORF">CDV36_013007</name>
</gene>
<protein>
    <submittedName>
        <fullName evidence="1">Uncharacterized protein</fullName>
    </submittedName>
</protein>